<dbReference type="GO" id="GO:0004081">
    <property type="term" value="F:bis(5'-nucleosyl)-tetraphosphatase (asymmetrical) activity"/>
    <property type="evidence" value="ECO:0007669"/>
    <property type="project" value="TreeGrafter"/>
</dbReference>
<reference evidence="8 9" key="1">
    <citation type="journal article" date="2010" name="Cell">
        <title>The genome of Naegleria gruberi illuminates early eukaryotic versatility.</title>
        <authorList>
            <person name="Fritz-Laylin L.K."/>
            <person name="Prochnik S.E."/>
            <person name="Ginger M.L."/>
            <person name="Dacks J.B."/>
            <person name="Carpenter M.L."/>
            <person name="Field M.C."/>
            <person name="Kuo A."/>
            <person name="Paredez A."/>
            <person name="Chapman J."/>
            <person name="Pham J."/>
            <person name="Shu S."/>
            <person name="Neupane R."/>
            <person name="Cipriano M."/>
            <person name="Mancuso J."/>
            <person name="Tu H."/>
            <person name="Salamov A."/>
            <person name="Lindquist E."/>
            <person name="Shapiro H."/>
            <person name="Lucas S."/>
            <person name="Grigoriev I.V."/>
            <person name="Cande W.Z."/>
            <person name="Fulton C."/>
            <person name="Rokhsar D.S."/>
            <person name="Dawson S.C."/>
        </authorList>
    </citation>
    <scope>NUCLEOTIDE SEQUENCE [LARGE SCALE GENOMIC DNA]</scope>
    <source>
        <strain evidence="8 9">NEG-M</strain>
    </source>
</reference>
<dbReference type="GeneID" id="8860737"/>
<dbReference type="Gene3D" id="3.90.79.10">
    <property type="entry name" value="Nucleoside Triphosphate Pyrophosphohydrolase"/>
    <property type="match status" value="1"/>
</dbReference>
<evidence type="ECO:0000256" key="2">
    <source>
        <dbReference type="ARBA" id="ARBA00018911"/>
    </source>
</evidence>
<dbReference type="OMA" id="CALREME"/>
<feature type="region of interest" description="Disordered" evidence="6">
    <location>
        <begin position="1"/>
        <end position="26"/>
    </location>
</feature>
<dbReference type="RefSeq" id="XP_002668689.1">
    <property type="nucleotide sequence ID" value="XM_002668643.1"/>
</dbReference>
<evidence type="ECO:0000256" key="4">
    <source>
        <dbReference type="ARBA" id="ARBA00022801"/>
    </source>
</evidence>
<name>D2W4Q8_NAEGR</name>
<evidence type="ECO:0000256" key="1">
    <source>
        <dbReference type="ARBA" id="ARBA00005582"/>
    </source>
</evidence>
<evidence type="ECO:0000256" key="6">
    <source>
        <dbReference type="SAM" id="MobiDB-lite"/>
    </source>
</evidence>
<gene>
    <name evidence="8" type="ORF">NAEGRDRAFT_76393</name>
</gene>
<dbReference type="GO" id="GO:0006754">
    <property type="term" value="P:ATP biosynthetic process"/>
    <property type="evidence" value="ECO:0007669"/>
    <property type="project" value="TreeGrafter"/>
</dbReference>
<evidence type="ECO:0000313" key="8">
    <source>
        <dbReference type="EMBL" id="EFC35945.1"/>
    </source>
</evidence>
<dbReference type="STRING" id="5762.D2W4Q8"/>
<dbReference type="SUPFAM" id="SSF55811">
    <property type="entry name" value="Nudix"/>
    <property type="match status" value="1"/>
</dbReference>
<dbReference type="InterPro" id="IPR000086">
    <property type="entry name" value="NUDIX_hydrolase_dom"/>
</dbReference>
<keyword evidence="3" id="KW-0547">Nucleotide-binding</keyword>
<dbReference type="VEuPathDB" id="AmoebaDB:NAEGRDRAFT_76393"/>
<protein>
    <recommendedName>
        <fullName evidence="2">Bis(5'-nucleosyl)-tetraphosphatase [asymmetrical]</fullName>
    </recommendedName>
    <alternativeName>
        <fullName evidence="5">Diadenosine 5',5'''-P1,P4-tetraphosphate asymmetrical hydrolase</fullName>
    </alternativeName>
</protein>
<keyword evidence="9" id="KW-1185">Reference proteome</keyword>
<sequence>MSQQQKAISGSSSNTNANIKKTNSKENRHVFLTEKEQLEQYGRIVEHEEISCGILLFRKLTSKYDFLLMKHSRRLDLPKGRMEPGETFIETAKREFNEETSIPLDLIGIHPDFLFEEKYAYFSKSKSIQVGKTLKMYIAFAKDSTKLNIKLTEHGDCKWTQFKEKEAMTIQNNTIDPLLKSIQDYMNEKGLDLEALEKTSLSSNI</sequence>
<dbReference type="OrthoDB" id="276276at2759"/>
<dbReference type="InterPro" id="IPR051325">
    <property type="entry name" value="Nudix_hydrolase_domain"/>
</dbReference>
<dbReference type="eggNOG" id="ENOG502T1D9">
    <property type="taxonomic scope" value="Eukaryota"/>
</dbReference>
<evidence type="ECO:0000259" key="7">
    <source>
        <dbReference type="PROSITE" id="PS51462"/>
    </source>
</evidence>
<dbReference type="InterPro" id="IPR003565">
    <property type="entry name" value="Tetra_PHTase"/>
</dbReference>
<dbReference type="AlphaFoldDB" id="D2W4Q8"/>
<evidence type="ECO:0000313" key="9">
    <source>
        <dbReference type="Proteomes" id="UP000006671"/>
    </source>
</evidence>
<dbReference type="InParanoid" id="D2W4Q8"/>
<dbReference type="PANTHER" id="PTHR21340:SF0">
    <property type="entry name" value="BIS(5'-NUCLEOSYL)-TETRAPHOSPHATASE [ASYMMETRICAL]"/>
    <property type="match status" value="1"/>
</dbReference>
<dbReference type="EMBL" id="GG738976">
    <property type="protein sequence ID" value="EFC35945.1"/>
    <property type="molecule type" value="Genomic_DNA"/>
</dbReference>
<dbReference type="InterPro" id="IPR015797">
    <property type="entry name" value="NUDIX_hydrolase-like_dom_sf"/>
</dbReference>
<evidence type="ECO:0000256" key="3">
    <source>
        <dbReference type="ARBA" id="ARBA00022741"/>
    </source>
</evidence>
<proteinExistence type="inferred from homology"/>
<dbReference type="PANTHER" id="PTHR21340">
    <property type="entry name" value="DIADENOSINE 5,5-P1,P4-TETRAPHOSPHATE PYROPHOSPHOHYDROLASE MUTT"/>
    <property type="match status" value="1"/>
</dbReference>
<dbReference type="Proteomes" id="UP000006671">
    <property type="component" value="Unassembled WGS sequence"/>
</dbReference>
<dbReference type="CDD" id="cd03428">
    <property type="entry name" value="NUDIX_Ap4A_Nudt2"/>
    <property type="match status" value="1"/>
</dbReference>
<dbReference type="GO" id="GO:0006167">
    <property type="term" value="P:AMP biosynthetic process"/>
    <property type="evidence" value="ECO:0007669"/>
    <property type="project" value="TreeGrafter"/>
</dbReference>
<feature type="compositionally biased region" description="Polar residues" evidence="6">
    <location>
        <begin position="1"/>
        <end position="21"/>
    </location>
</feature>
<dbReference type="Pfam" id="PF00293">
    <property type="entry name" value="NUDIX"/>
    <property type="match status" value="1"/>
</dbReference>
<organism evidence="9">
    <name type="scientific">Naegleria gruberi</name>
    <name type="common">Amoeba</name>
    <dbReference type="NCBI Taxonomy" id="5762"/>
    <lineage>
        <taxon>Eukaryota</taxon>
        <taxon>Discoba</taxon>
        <taxon>Heterolobosea</taxon>
        <taxon>Tetramitia</taxon>
        <taxon>Eutetramitia</taxon>
        <taxon>Vahlkampfiidae</taxon>
        <taxon>Naegleria</taxon>
    </lineage>
</organism>
<dbReference type="PROSITE" id="PS51462">
    <property type="entry name" value="NUDIX"/>
    <property type="match status" value="1"/>
</dbReference>
<dbReference type="GO" id="GO:0000166">
    <property type="term" value="F:nucleotide binding"/>
    <property type="evidence" value="ECO:0007669"/>
    <property type="project" value="UniProtKB-KW"/>
</dbReference>
<dbReference type="KEGG" id="ngr:NAEGRDRAFT_76393"/>
<keyword evidence="4" id="KW-0378">Hydrolase</keyword>
<comment type="similarity">
    <text evidence="1">Belongs to the Nudix hydrolase family.</text>
</comment>
<feature type="domain" description="Nudix hydrolase" evidence="7">
    <location>
        <begin position="47"/>
        <end position="183"/>
    </location>
</feature>
<accession>D2W4Q8</accession>
<evidence type="ECO:0000256" key="5">
    <source>
        <dbReference type="ARBA" id="ARBA00032644"/>
    </source>
</evidence>